<name>A0ABR7U4R5_9BRAD</name>
<evidence type="ECO:0000256" key="5">
    <source>
        <dbReference type="ARBA" id="ARBA00022989"/>
    </source>
</evidence>
<gene>
    <name evidence="8" type="ORF">HA482_12625</name>
</gene>
<keyword evidence="5 7" id="KW-1133">Transmembrane helix</keyword>
<evidence type="ECO:0000256" key="7">
    <source>
        <dbReference type="SAM" id="Phobius"/>
    </source>
</evidence>
<dbReference type="Proteomes" id="UP000639516">
    <property type="component" value="Unassembled WGS sequence"/>
</dbReference>
<sequence length="694" mass="75727">MTMPSWRDWLFSIKTFVAAMLALYIAFAAGLPRPYWAMTAVYVVANPFSEATVSKAFDRVLGTLLGAAGAVILVPLLVNAPELLMLAIALWAGAFLYIALHDRTPRNYPYLLAGYTLPLTVLPTVNAPETIFDVAVARSEEIIVGIVVAAVINTVLFPTNIGPVLKASIARWLDDASSWAQEILLSGETKPETPLTRQRLAADISPLTAMVSQLSRSASGRDVRQYALELKGRLLLMLPLLSSIADRLHALRLELKELPPELDEATRRIASWIKTSPDPATDRIPDELRDYLRRLEPAVGDEALWPRLVQASLIARLSELIDLWQDCLILQGQIAQGSKSTGRRLMLRHRPIIGRELHYDHGLILLSVGSAVMATFIAGLAWIWSGWINGANGVAFVAIACCFFGGLDRPAPFMRKMLIWSVVAYALTGLYLFAILPRISDFELIVFVLAPPLLLAAALTSRPELSLISLLLTTGLSGDLALQGRYSADFVSYAENGIAIVAGLIFAEVWTLLTKPFGAEFAAHRLIHAGWADLAELASGARVLDHAALNSRTLDRLVQLVPRLASDQSSTLTFVDALAELRTGYNIITLQRNRRVLSADARESLDAIFQGVAALFRKRFIDRERVSPSPSLLNDIDRTLWAVLSSARGQIRLTSLDALVGLRRSLFPLANGPASATSKCYGSGAFDLPAVAAE</sequence>
<feature type="transmembrane region" description="Helical" evidence="7">
    <location>
        <begin position="9"/>
        <end position="29"/>
    </location>
</feature>
<reference evidence="8 9" key="1">
    <citation type="journal article" date="2020" name="Arch. Microbiol.">
        <title>Bradyrhizobium campsiandrae sp. nov., a nitrogen-fixing bacterial strain isolated from a native leguminous tree from the Amazon adapted to flooded conditions.</title>
        <authorList>
            <person name="Cabral Michel D."/>
            <person name="Martins da Costa E."/>
            <person name="Azarias Guimaraes A."/>
            <person name="Soares de Carvalho T."/>
            <person name="Santos de Castro Caputo P."/>
            <person name="Willems A."/>
            <person name="de Souza Moreira F.M."/>
        </authorList>
    </citation>
    <scope>NUCLEOTIDE SEQUENCE [LARGE SCALE GENOMIC DNA]</scope>
    <source>
        <strain evidence="9">INPA 384B</strain>
    </source>
</reference>
<keyword evidence="9" id="KW-1185">Reference proteome</keyword>
<evidence type="ECO:0000313" key="8">
    <source>
        <dbReference type="EMBL" id="MBC9979044.1"/>
    </source>
</evidence>
<protein>
    <submittedName>
        <fullName evidence="8">FUSC family protein</fullName>
    </submittedName>
</protein>
<keyword evidence="6 7" id="KW-0472">Membrane</keyword>
<keyword evidence="2" id="KW-0813">Transport</keyword>
<dbReference type="EMBL" id="JAATTO010000015">
    <property type="protein sequence ID" value="MBC9979044.1"/>
    <property type="molecule type" value="Genomic_DNA"/>
</dbReference>
<feature type="transmembrane region" description="Helical" evidence="7">
    <location>
        <begin position="363"/>
        <end position="384"/>
    </location>
</feature>
<evidence type="ECO:0000313" key="9">
    <source>
        <dbReference type="Proteomes" id="UP000639516"/>
    </source>
</evidence>
<comment type="caution">
    <text evidence="8">The sequence shown here is derived from an EMBL/GenBank/DDBJ whole genome shotgun (WGS) entry which is preliminary data.</text>
</comment>
<dbReference type="InterPro" id="IPR006726">
    <property type="entry name" value="PHBA_efflux_AaeB/fusaric-R"/>
</dbReference>
<dbReference type="RefSeq" id="WP_188105389.1">
    <property type="nucleotide sequence ID" value="NZ_JAANIH010000047.1"/>
</dbReference>
<proteinExistence type="predicted"/>
<feature type="transmembrane region" description="Helical" evidence="7">
    <location>
        <begin position="390"/>
        <end position="407"/>
    </location>
</feature>
<accession>A0ABR7U4R5</accession>
<comment type="subcellular location">
    <subcellularLocation>
        <location evidence="1">Cell membrane</location>
        <topology evidence="1">Multi-pass membrane protein</topology>
    </subcellularLocation>
</comment>
<feature type="transmembrane region" description="Helical" evidence="7">
    <location>
        <begin position="419"/>
        <end position="436"/>
    </location>
</feature>
<evidence type="ECO:0000256" key="2">
    <source>
        <dbReference type="ARBA" id="ARBA00022448"/>
    </source>
</evidence>
<evidence type="ECO:0000256" key="1">
    <source>
        <dbReference type="ARBA" id="ARBA00004651"/>
    </source>
</evidence>
<feature type="transmembrane region" description="Helical" evidence="7">
    <location>
        <begin position="83"/>
        <end position="100"/>
    </location>
</feature>
<feature type="transmembrane region" description="Helical" evidence="7">
    <location>
        <begin position="60"/>
        <end position="77"/>
    </location>
</feature>
<organism evidence="8 9">
    <name type="scientific">Bradyrhizobium campsiandrae</name>
    <dbReference type="NCBI Taxonomy" id="1729892"/>
    <lineage>
        <taxon>Bacteria</taxon>
        <taxon>Pseudomonadati</taxon>
        <taxon>Pseudomonadota</taxon>
        <taxon>Alphaproteobacteria</taxon>
        <taxon>Hyphomicrobiales</taxon>
        <taxon>Nitrobacteraceae</taxon>
        <taxon>Bradyrhizobium</taxon>
    </lineage>
</organism>
<evidence type="ECO:0000256" key="3">
    <source>
        <dbReference type="ARBA" id="ARBA00022475"/>
    </source>
</evidence>
<keyword evidence="4 7" id="KW-0812">Transmembrane</keyword>
<dbReference type="Pfam" id="PF04632">
    <property type="entry name" value="FUSC"/>
    <property type="match status" value="1"/>
</dbReference>
<evidence type="ECO:0000256" key="4">
    <source>
        <dbReference type="ARBA" id="ARBA00022692"/>
    </source>
</evidence>
<keyword evidence="3" id="KW-1003">Cell membrane</keyword>
<evidence type="ECO:0000256" key="6">
    <source>
        <dbReference type="ARBA" id="ARBA00023136"/>
    </source>
</evidence>
<dbReference type="PANTHER" id="PTHR30509">
    <property type="entry name" value="P-HYDROXYBENZOIC ACID EFFLUX PUMP SUBUNIT-RELATED"/>
    <property type="match status" value="1"/>
</dbReference>
<dbReference type="PANTHER" id="PTHR30509:SF9">
    <property type="entry name" value="MULTIDRUG RESISTANCE PROTEIN MDTO"/>
    <property type="match status" value="1"/>
</dbReference>